<name>A0A952FPC1_9PROT</name>
<dbReference type="EMBL" id="JAEKLZ010000457">
    <property type="protein sequence ID" value="MBW8728818.1"/>
    <property type="molecule type" value="Genomic_DNA"/>
</dbReference>
<accession>A0A952FPC1</accession>
<comment type="caution">
    <text evidence="2">The sequence shown here is derived from an EMBL/GenBank/DDBJ whole genome shotgun (WGS) entry which is preliminary data.</text>
</comment>
<reference evidence="2" key="1">
    <citation type="submission" date="2020-06" db="EMBL/GenBank/DDBJ databases">
        <title>Stable isotope informed genome-resolved metagenomics uncovers potential trophic interactions in rhizosphere soil.</title>
        <authorList>
            <person name="Starr E.P."/>
            <person name="Shi S."/>
            <person name="Blazewicz S.J."/>
            <person name="Koch B.J."/>
            <person name="Probst A.J."/>
            <person name="Hungate B.A."/>
            <person name="Pett-Ridge J."/>
            <person name="Firestone M.K."/>
            <person name="Banfield J.F."/>
        </authorList>
    </citation>
    <scope>NUCLEOTIDE SEQUENCE</scope>
    <source>
        <strain evidence="2">YM_69_17</strain>
    </source>
</reference>
<sequence length="58" mass="5870">MLGELMVFAATEAVVFVATALVFSSPDLADDDDEAVPFETGVDAAGPRSGPASQPSEA</sequence>
<evidence type="ECO:0000256" key="1">
    <source>
        <dbReference type="SAM" id="MobiDB-lite"/>
    </source>
</evidence>
<dbReference type="Proteomes" id="UP000700706">
    <property type="component" value="Unassembled WGS sequence"/>
</dbReference>
<feature type="region of interest" description="Disordered" evidence="1">
    <location>
        <begin position="27"/>
        <end position="58"/>
    </location>
</feature>
<evidence type="ECO:0000313" key="2">
    <source>
        <dbReference type="EMBL" id="MBW8728818.1"/>
    </source>
</evidence>
<evidence type="ECO:0000313" key="3">
    <source>
        <dbReference type="Proteomes" id="UP000700706"/>
    </source>
</evidence>
<protein>
    <submittedName>
        <fullName evidence="2">Uncharacterized protein</fullName>
    </submittedName>
</protein>
<organism evidence="2 3">
    <name type="scientific">Inquilinus limosus</name>
    <dbReference type="NCBI Taxonomy" id="171674"/>
    <lineage>
        <taxon>Bacteria</taxon>
        <taxon>Pseudomonadati</taxon>
        <taxon>Pseudomonadota</taxon>
        <taxon>Alphaproteobacteria</taxon>
        <taxon>Rhodospirillales</taxon>
        <taxon>Rhodospirillaceae</taxon>
        <taxon>Inquilinus</taxon>
    </lineage>
</organism>
<dbReference type="AlphaFoldDB" id="A0A952FPC1"/>
<proteinExistence type="predicted"/>
<gene>
    <name evidence="2" type="ORF">JF625_27175</name>
</gene>